<name>A0ABR7A6R4_9BURK</name>
<organism evidence="2 3">
    <name type="scientific">Undibacterium curvum</name>
    <dbReference type="NCBI Taxonomy" id="2762294"/>
    <lineage>
        <taxon>Bacteria</taxon>
        <taxon>Pseudomonadati</taxon>
        <taxon>Pseudomonadota</taxon>
        <taxon>Betaproteobacteria</taxon>
        <taxon>Burkholderiales</taxon>
        <taxon>Oxalobacteraceae</taxon>
        <taxon>Undibacterium</taxon>
    </lineage>
</organism>
<proteinExistence type="predicted"/>
<feature type="chain" id="PRO_5046696979" evidence="1">
    <location>
        <begin position="31"/>
        <end position="353"/>
    </location>
</feature>
<accession>A0ABR7A6R4</accession>
<protein>
    <submittedName>
        <fullName evidence="2">DUF481 domain-containing protein</fullName>
    </submittedName>
</protein>
<evidence type="ECO:0000313" key="2">
    <source>
        <dbReference type="EMBL" id="MBC3932591.1"/>
    </source>
</evidence>
<gene>
    <name evidence="2" type="ORF">H8K43_12960</name>
</gene>
<dbReference type="RefSeq" id="WP_186904226.1">
    <property type="nucleotide sequence ID" value="NZ_JACOGD010000006.1"/>
</dbReference>
<sequence length="353" mass="40531">MHTTTRFFQLLPLPKLLAPLGLGSMLLCYAAPGLAQTAADASQPRTEIWLKNGDKLTGRLLKIGVDKLILKTDYAGEIEIDAEAVMTMSSKESLPLTLPHGDTLRTTIAPRSQSGMVEVAQQLVPLREVSFDQEALEKAVSSFEGNIETSVELGRNSNRTQRLELETEGIWNIRPWRHEYHVELNRLRADRQEKENDSKGSYALDYYLTPKWYVRNNAYYQNDKVADNSSYYYYGVGFGRHIWESEVSNLESLLSFNRLNFSTSASEFHVNAWLWTVKFKRKFPNRNIEIFAKTENIFPVGFPVDLLSDSELGLRYQLNRRIYLSTKYGIKANRAASLWFKNHQLRFSIGANW</sequence>
<evidence type="ECO:0000313" key="3">
    <source>
        <dbReference type="Proteomes" id="UP000654304"/>
    </source>
</evidence>
<keyword evidence="1" id="KW-0732">Signal</keyword>
<dbReference type="InterPro" id="IPR007433">
    <property type="entry name" value="DUF481"/>
</dbReference>
<dbReference type="EMBL" id="JACOGD010000006">
    <property type="protein sequence ID" value="MBC3932591.1"/>
    <property type="molecule type" value="Genomic_DNA"/>
</dbReference>
<evidence type="ECO:0000256" key="1">
    <source>
        <dbReference type="SAM" id="SignalP"/>
    </source>
</evidence>
<reference evidence="2 3" key="1">
    <citation type="submission" date="2020-08" db="EMBL/GenBank/DDBJ databases">
        <title>Novel species isolated from subtropical streams in China.</title>
        <authorList>
            <person name="Lu H."/>
        </authorList>
    </citation>
    <scope>NUCLEOTIDE SEQUENCE [LARGE SCALE GENOMIC DNA]</scope>
    <source>
        <strain evidence="2 3">CY22W</strain>
    </source>
</reference>
<keyword evidence="3" id="KW-1185">Reference proteome</keyword>
<dbReference type="Pfam" id="PF04338">
    <property type="entry name" value="DUF481"/>
    <property type="match status" value="1"/>
</dbReference>
<dbReference type="Proteomes" id="UP000654304">
    <property type="component" value="Unassembled WGS sequence"/>
</dbReference>
<comment type="caution">
    <text evidence="2">The sequence shown here is derived from an EMBL/GenBank/DDBJ whole genome shotgun (WGS) entry which is preliminary data.</text>
</comment>
<feature type="signal peptide" evidence="1">
    <location>
        <begin position="1"/>
        <end position="30"/>
    </location>
</feature>